<gene>
    <name evidence="2" type="ORF">GCM10023350_21040</name>
</gene>
<comment type="caution">
    <text evidence="2">The sequence shown here is derived from an EMBL/GenBank/DDBJ whole genome shotgun (WGS) entry which is preliminary data.</text>
</comment>
<evidence type="ECO:0000313" key="2">
    <source>
        <dbReference type="EMBL" id="GAA4736903.1"/>
    </source>
</evidence>
<feature type="chain" id="PRO_5046453957" description="Fibronectin type-III domain-containing protein" evidence="1">
    <location>
        <begin position="25"/>
        <end position="644"/>
    </location>
</feature>
<organism evidence="2 3">
    <name type="scientific">Nocardioides endophyticus</name>
    <dbReference type="NCBI Taxonomy" id="1353775"/>
    <lineage>
        <taxon>Bacteria</taxon>
        <taxon>Bacillati</taxon>
        <taxon>Actinomycetota</taxon>
        <taxon>Actinomycetes</taxon>
        <taxon>Propionibacteriales</taxon>
        <taxon>Nocardioidaceae</taxon>
        <taxon>Nocardioides</taxon>
    </lineage>
</organism>
<evidence type="ECO:0000313" key="3">
    <source>
        <dbReference type="Proteomes" id="UP001499882"/>
    </source>
</evidence>
<feature type="signal peptide" evidence="1">
    <location>
        <begin position="1"/>
        <end position="24"/>
    </location>
</feature>
<sequence>MKRTTLAGVAGLVLSGLAVLPASAAPTWVDTDDLVDTGDQVTQLQVDTFVDPSTHAQGTVLTWVDAATDDVVLAYRRPGAAWSAPITLADPTGAPRLEQLAGLTVSYSVGSTLSTVGLRPSDLGATLPTVVADHVVPGTVTTAGEHLVWAEDLGDGKQRLVARNGSSLVEVAPAAEVTFVETAGGLAPFDFPYVVWVSQAPDRSQQLLLNMVGNRSPQALGRTGSTYADLAFSASGEIAWVEKAGSAAAEVRTALLDRLGSWQVFGVPASAGNAAEPSLAKFLGPGDHVLVWREQDDSTWSVKSSALGVSTAGAWSAPVTLDSGAGVLGADQFAASAGPGGQAVSWCRPDAAGCTVRAAFRSGTTWGPTATLGTVATAADARLATPSPAAVGSQDGVAPTAWTDGGDDVRVSANDHVGPMTTPRNVSRANLDNRLIARWSGRDDWSGVASYRLQVADFGPRQGNGDLRWRTAVGATSRTQRALRVAPGSTRCFQARATDGVGNVGDESPVRCTMAPVDDRGLHRSKGWSRVRDAKSYRNTLLRSTRKGATLTFRNYPFTSLMLLVRQVPRGGKVEVLLGGRRIRTLSTAGPAKRMVPLPADRDSLRSQKRTLQLRVVSSGRPVLIDGVFLGQFLPNPREARDPS</sequence>
<dbReference type="EMBL" id="BAABKN010000014">
    <property type="protein sequence ID" value="GAA4736903.1"/>
    <property type="molecule type" value="Genomic_DNA"/>
</dbReference>
<dbReference type="RefSeq" id="WP_345526725.1">
    <property type="nucleotide sequence ID" value="NZ_BAABKN010000014.1"/>
</dbReference>
<name>A0ABP8YQH6_9ACTN</name>
<protein>
    <recommendedName>
        <fullName evidence="4">Fibronectin type-III domain-containing protein</fullName>
    </recommendedName>
</protein>
<keyword evidence="1" id="KW-0732">Signal</keyword>
<evidence type="ECO:0008006" key="4">
    <source>
        <dbReference type="Google" id="ProtNLM"/>
    </source>
</evidence>
<evidence type="ECO:0000256" key="1">
    <source>
        <dbReference type="SAM" id="SignalP"/>
    </source>
</evidence>
<proteinExistence type="predicted"/>
<reference evidence="3" key="1">
    <citation type="journal article" date="2019" name="Int. J. Syst. Evol. Microbiol.">
        <title>The Global Catalogue of Microorganisms (GCM) 10K type strain sequencing project: providing services to taxonomists for standard genome sequencing and annotation.</title>
        <authorList>
            <consortium name="The Broad Institute Genomics Platform"/>
            <consortium name="The Broad Institute Genome Sequencing Center for Infectious Disease"/>
            <person name="Wu L."/>
            <person name="Ma J."/>
        </authorList>
    </citation>
    <scope>NUCLEOTIDE SEQUENCE [LARGE SCALE GENOMIC DNA]</scope>
    <source>
        <strain evidence="3">JCM 18532</strain>
    </source>
</reference>
<accession>A0ABP8YQH6</accession>
<keyword evidence="3" id="KW-1185">Reference proteome</keyword>
<dbReference type="Proteomes" id="UP001499882">
    <property type="component" value="Unassembled WGS sequence"/>
</dbReference>